<evidence type="ECO:0000313" key="3">
    <source>
        <dbReference type="EMBL" id="KAK8057915.1"/>
    </source>
</evidence>
<evidence type="ECO:0000256" key="2">
    <source>
        <dbReference type="SAM" id="Phobius"/>
    </source>
</evidence>
<dbReference type="EMBL" id="JAQQWM010000007">
    <property type="protein sequence ID" value="KAK8057915.1"/>
    <property type="molecule type" value="Genomic_DNA"/>
</dbReference>
<accession>A0ABR1UG86</accession>
<keyword evidence="4" id="KW-1185">Reference proteome</keyword>
<protein>
    <submittedName>
        <fullName evidence="3">Uncharacterized protein</fullName>
    </submittedName>
</protein>
<feature type="compositionally biased region" description="Low complexity" evidence="1">
    <location>
        <begin position="160"/>
        <end position="174"/>
    </location>
</feature>
<feature type="transmembrane region" description="Helical" evidence="2">
    <location>
        <begin position="59"/>
        <end position="80"/>
    </location>
</feature>
<evidence type="ECO:0000256" key="1">
    <source>
        <dbReference type="SAM" id="MobiDB-lite"/>
    </source>
</evidence>
<keyword evidence="2" id="KW-0472">Membrane</keyword>
<comment type="caution">
    <text evidence="3">The sequence shown here is derived from an EMBL/GenBank/DDBJ whole genome shotgun (WGS) entry which is preliminary data.</text>
</comment>
<organism evidence="3 4">
    <name type="scientific">Apiospora saccharicola</name>
    <dbReference type="NCBI Taxonomy" id="335842"/>
    <lineage>
        <taxon>Eukaryota</taxon>
        <taxon>Fungi</taxon>
        <taxon>Dikarya</taxon>
        <taxon>Ascomycota</taxon>
        <taxon>Pezizomycotina</taxon>
        <taxon>Sordariomycetes</taxon>
        <taxon>Xylariomycetidae</taxon>
        <taxon>Amphisphaeriales</taxon>
        <taxon>Apiosporaceae</taxon>
        <taxon>Apiospora</taxon>
    </lineage>
</organism>
<gene>
    <name evidence="3" type="ORF">PG996_011852</name>
</gene>
<proteinExistence type="predicted"/>
<feature type="region of interest" description="Disordered" evidence="1">
    <location>
        <begin position="100"/>
        <end position="122"/>
    </location>
</feature>
<feature type="compositionally biased region" description="Pro residues" evidence="1">
    <location>
        <begin position="107"/>
        <end position="116"/>
    </location>
</feature>
<reference evidence="3 4" key="1">
    <citation type="submission" date="2023-01" db="EMBL/GenBank/DDBJ databases">
        <title>Analysis of 21 Apiospora genomes using comparative genomics revels a genus with tremendous synthesis potential of carbohydrate active enzymes and secondary metabolites.</title>
        <authorList>
            <person name="Sorensen T."/>
        </authorList>
    </citation>
    <scope>NUCLEOTIDE SEQUENCE [LARGE SCALE GENOMIC DNA]</scope>
    <source>
        <strain evidence="3 4">CBS 83171</strain>
    </source>
</reference>
<keyword evidence="2" id="KW-0812">Transmembrane</keyword>
<name>A0ABR1UG86_9PEZI</name>
<feature type="region of interest" description="Disordered" evidence="1">
    <location>
        <begin position="144"/>
        <end position="216"/>
    </location>
</feature>
<keyword evidence="2" id="KW-1133">Transmembrane helix</keyword>
<evidence type="ECO:0000313" key="4">
    <source>
        <dbReference type="Proteomes" id="UP001446871"/>
    </source>
</evidence>
<dbReference type="Proteomes" id="UP001446871">
    <property type="component" value="Unassembled WGS sequence"/>
</dbReference>
<feature type="compositionally biased region" description="Pro residues" evidence="1">
    <location>
        <begin position="175"/>
        <end position="185"/>
    </location>
</feature>
<sequence>MHDYNTNPLATLAAIITMYQPQQPQQTQQPTQGDVVPYQPRDEEQEGHWSYRVMQGLTFLAAFFISYLFLKFLIWIPGWIGRFLDHLKDLLGLNRAGATDEEQQPLLPAPEEPTPTPRGALGVESPMAIIHHVALRGPIVARQNRSPQEEQSQQPPPVERATSTSRPSNRSSSPSRPPPQQPAKPHPGGGERGRRDGGGAVGAHRLDPGVEGIGIW</sequence>